<gene>
    <name evidence="2" type="ORF">B0J12DRAFT_660846</name>
</gene>
<proteinExistence type="predicted"/>
<comment type="caution">
    <text evidence="2">The sequence shown here is derived from an EMBL/GenBank/DDBJ whole genome shotgun (WGS) entry which is preliminary data.</text>
</comment>
<evidence type="ECO:0000313" key="2">
    <source>
        <dbReference type="EMBL" id="KAH7052209.1"/>
    </source>
</evidence>
<dbReference type="EMBL" id="JAGTJR010000011">
    <property type="protein sequence ID" value="KAH7052209.1"/>
    <property type="molecule type" value="Genomic_DNA"/>
</dbReference>
<name>A0ABQ8GFZ3_9PEZI</name>
<feature type="compositionally biased region" description="Basic and acidic residues" evidence="1">
    <location>
        <begin position="81"/>
        <end position="93"/>
    </location>
</feature>
<feature type="region of interest" description="Disordered" evidence="1">
    <location>
        <begin position="197"/>
        <end position="236"/>
    </location>
</feature>
<feature type="region of interest" description="Disordered" evidence="1">
    <location>
        <begin position="81"/>
        <end position="104"/>
    </location>
</feature>
<reference evidence="2 3" key="1">
    <citation type="journal article" date="2021" name="Nat. Commun.">
        <title>Genetic determinants of endophytism in the Arabidopsis root mycobiome.</title>
        <authorList>
            <person name="Mesny F."/>
            <person name="Miyauchi S."/>
            <person name="Thiergart T."/>
            <person name="Pickel B."/>
            <person name="Atanasova L."/>
            <person name="Karlsson M."/>
            <person name="Huettel B."/>
            <person name="Barry K.W."/>
            <person name="Haridas S."/>
            <person name="Chen C."/>
            <person name="Bauer D."/>
            <person name="Andreopoulos W."/>
            <person name="Pangilinan J."/>
            <person name="LaButti K."/>
            <person name="Riley R."/>
            <person name="Lipzen A."/>
            <person name="Clum A."/>
            <person name="Drula E."/>
            <person name="Henrissat B."/>
            <person name="Kohler A."/>
            <person name="Grigoriev I.V."/>
            <person name="Martin F.M."/>
            <person name="Hacquard S."/>
        </authorList>
    </citation>
    <scope>NUCLEOTIDE SEQUENCE [LARGE SCALE GENOMIC DNA]</scope>
    <source>
        <strain evidence="2 3">MPI-SDFR-AT-0080</strain>
    </source>
</reference>
<sequence>MAVCIDGTAGRARVGAEVVGIWWQRSGLDGDGWMDLLWRWPGAGAWWNSRCALVGDRIRDCRGPWGTVAFGARPRRDRRLWQRRCEPGSRSRDTVGGPKSNAEGRSLVISSRGPESHLAFLLSRLAPVRVGRITGMATALGDAGSPGPPPMHHSLSIQSDGHRGRKCLHRRVLLGLTPLHVHLQLRARWPRRSPCLCTTQSSRHCQPGRPSIATVPSTPAKPRNRLRVHPPPPSSS</sequence>
<dbReference type="Proteomes" id="UP000774617">
    <property type="component" value="Unassembled WGS sequence"/>
</dbReference>
<evidence type="ECO:0000313" key="3">
    <source>
        <dbReference type="Proteomes" id="UP000774617"/>
    </source>
</evidence>
<protein>
    <submittedName>
        <fullName evidence="2">Uncharacterized protein</fullName>
    </submittedName>
</protein>
<keyword evidence="3" id="KW-1185">Reference proteome</keyword>
<organism evidence="2 3">
    <name type="scientific">Macrophomina phaseolina</name>
    <dbReference type="NCBI Taxonomy" id="35725"/>
    <lineage>
        <taxon>Eukaryota</taxon>
        <taxon>Fungi</taxon>
        <taxon>Dikarya</taxon>
        <taxon>Ascomycota</taxon>
        <taxon>Pezizomycotina</taxon>
        <taxon>Dothideomycetes</taxon>
        <taxon>Dothideomycetes incertae sedis</taxon>
        <taxon>Botryosphaeriales</taxon>
        <taxon>Botryosphaeriaceae</taxon>
        <taxon>Macrophomina</taxon>
    </lineage>
</organism>
<evidence type="ECO:0000256" key="1">
    <source>
        <dbReference type="SAM" id="MobiDB-lite"/>
    </source>
</evidence>
<accession>A0ABQ8GFZ3</accession>
<feature type="region of interest" description="Disordered" evidence="1">
    <location>
        <begin position="142"/>
        <end position="161"/>
    </location>
</feature>